<dbReference type="Proteomes" id="UP001176940">
    <property type="component" value="Unassembled WGS sequence"/>
</dbReference>
<feature type="domain" description="TAZ-type" evidence="13">
    <location>
        <begin position="1"/>
        <end position="83"/>
    </location>
</feature>
<protein>
    <recommendedName>
        <fullName evidence="2">histone acetyltransferase</fullName>
        <ecNumber evidence="2">2.3.1.48</ecNumber>
    </recommendedName>
</protein>
<dbReference type="InterPro" id="IPR000197">
    <property type="entry name" value="Znf_TAZ"/>
</dbReference>
<evidence type="ECO:0000256" key="4">
    <source>
        <dbReference type="ARBA" id="ARBA00022723"/>
    </source>
</evidence>
<dbReference type="Pfam" id="PF02135">
    <property type="entry name" value="zf-TAZ"/>
    <property type="match status" value="1"/>
</dbReference>
<comment type="subcellular location">
    <subcellularLocation>
        <location evidence="1">Nucleus</location>
    </subcellularLocation>
</comment>
<dbReference type="EMBL" id="CAUEEQ010010138">
    <property type="protein sequence ID" value="CAJ0934187.1"/>
    <property type="molecule type" value="Genomic_DNA"/>
</dbReference>
<dbReference type="SMART" id="SM00551">
    <property type="entry name" value="ZnF_TAZ"/>
    <property type="match status" value="1"/>
</dbReference>
<keyword evidence="15" id="KW-1185">Reference proteome</keyword>
<evidence type="ECO:0000256" key="12">
    <source>
        <dbReference type="PROSITE-ProRule" id="PRU00203"/>
    </source>
</evidence>
<accession>A0ABN9L878</accession>
<keyword evidence="7" id="KW-0156">Chromatin regulator</keyword>
<reference evidence="14" key="1">
    <citation type="submission" date="2023-07" db="EMBL/GenBank/DDBJ databases">
        <authorList>
            <person name="Stuckert A."/>
        </authorList>
    </citation>
    <scope>NUCLEOTIDE SEQUENCE</scope>
</reference>
<feature type="zinc finger region" description="TAZ-type" evidence="12">
    <location>
        <begin position="1"/>
        <end position="83"/>
    </location>
</feature>
<comment type="caution">
    <text evidence="14">The sequence shown here is derived from an EMBL/GenBank/DDBJ whole genome shotgun (WGS) entry which is preliminary data.</text>
</comment>
<keyword evidence="9" id="KW-0804">Transcription</keyword>
<sequence>MTGYQRRVLFLIYHAWNCSHRRTTEGIYNCDLPECRAMRAVLQHMESCEDGSTCQFSNCRYVSFTFTHYMICLRHDCEICWPVRSEINQLCGLEQLPATVPSYRWRHLTPAARACNSDRFFKVATFCFDDCFAHSWHSLDELQDVVTRNGFHFTGVPCQV</sequence>
<keyword evidence="5 12" id="KW-0863">Zinc-finger</keyword>
<evidence type="ECO:0000256" key="9">
    <source>
        <dbReference type="ARBA" id="ARBA00023163"/>
    </source>
</evidence>
<evidence type="ECO:0000256" key="10">
    <source>
        <dbReference type="ARBA" id="ARBA00023242"/>
    </source>
</evidence>
<evidence type="ECO:0000256" key="7">
    <source>
        <dbReference type="ARBA" id="ARBA00022853"/>
    </source>
</evidence>
<dbReference type="InterPro" id="IPR035898">
    <property type="entry name" value="TAZ_dom_sf"/>
</dbReference>
<evidence type="ECO:0000256" key="3">
    <source>
        <dbReference type="ARBA" id="ARBA00022679"/>
    </source>
</evidence>
<keyword evidence="3" id="KW-0808">Transferase</keyword>
<organism evidence="14 15">
    <name type="scientific">Ranitomeya imitator</name>
    <name type="common">mimic poison frog</name>
    <dbReference type="NCBI Taxonomy" id="111125"/>
    <lineage>
        <taxon>Eukaryota</taxon>
        <taxon>Metazoa</taxon>
        <taxon>Chordata</taxon>
        <taxon>Craniata</taxon>
        <taxon>Vertebrata</taxon>
        <taxon>Euteleostomi</taxon>
        <taxon>Amphibia</taxon>
        <taxon>Batrachia</taxon>
        <taxon>Anura</taxon>
        <taxon>Neobatrachia</taxon>
        <taxon>Hyloidea</taxon>
        <taxon>Dendrobatidae</taxon>
        <taxon>Dendrobatinae</taxon>
        <taxon>Ranitomeya</taxon>
    </lineage>
</organism>
<proteinExistence type="predicted"/>
<evidence type="ECO:0000256" key="5">
    <source>
        <dbReference type="ARBA" id="ARBA00022771"/>
    </source>
</evidence>
<dbReference type="Gene3D" id="1.20.1020.10">
    <property type="entry name" value="TAZ domain"/>
    <property type="match status" value="1"/>
</dbReference>
<dbReference type="SUPFAM" id="SSF57933">
    <property type="entry name" value="TAZ domain"/>
    <property type="match status" value="1"/>
</dbReference>
<dbReference type="InterPro" id="IPR013178">
    <property type="entry name" value="Histone_AcTrfase_Rtt109/CBP"/>
</dbReference>
<evidence type="ECO:0000256" key="1">
    <source>
        <dbReference type="ARBA" id="ARBA00004123"/>
    </source>
</evidence>
<gene>
    <name evidence="14" type="ORF">RIMI_LOCUS5817831</name>
</gene>
<evidence type="ECO:0000313" key="14">
    <source>
        <dbReference type="EMBL" id="CAJ0934187.1"/>
    </source>
</evidence>
<dbReference type="PROSITE" id="PS50134">
    <property type="entry name" value="ZF_TAZ"/>
    <property type="match status" value="1"/>
</dbReference>
<dbReference type="PANTHER" id="PTHR13808">
    <property type="entry name" value="CBP/P300-RELATED"/>
    <property type="match status" value="1"/>
</dbReference>
<keyword evidence="4 12" id="KW-0479">Metal-binding</keyword>
<keyword evidence="10" id="KW-0539">Nucleus</keyword>
<evidence type="ECO:0000313" key="15">
    <source>
        <dbReference type="Proteomes" id="UP001176940"/>
    </source>
</evidence>
<comment type="catalytic activity">
    <reaction evidence="11">
        <text>L-lysyl-[protein] + acetyl-CoA = N(6)-acetyl-L-lysyl-[protein] + CoA + H(+)</text>
        <dbReference type="Rhea" id="RHEA:45948"/>
        <dbReference type="Rhea" id="RHEA-COMP:9752"/>
        <dbReference type="Rhea" id="RHEA-COMP:10731"/>
        <dbReference type="ChEBI" id="CHEBI:15378"/>
        <dbReference type="ChEBI" id="CHEBI:29969"/>
        <dbReference type="ChEBI" id="CHEBI:57287"/>
        <dbReference type="ChEBI" id="CHEBI:57288"/>
        <dbReference type="ChEBI" id="CHEBI:61930"/>
        <dbReference type="EC" id="2.3.1.48"/>
    </reaction>
</comment>
<evidence type="ECO:0000256" key="2">
    <source>
        <dbReference type="ARBA" id="ARBA00013184"/>
    </source>
</evidence>
<name>A0ABN9L878_9NEOB</name>
<keyword evidence="6 12" id="KW-0862">Zinc</keyword>
<evidence type="ECO:0000259" key="13">
    <source>
        <dbReference type="PROSITE" id="PS50134"/>
    </source>
</evidence>
<dbReference type="EC" id="2.3.1.48" evidence="2"/>
<evidence type="ECO:0000256" key="6">
    <source>
        <dbReference type="ARBA" id="ARBA00022833"/>
    </source>
</evidence>
<dbReference type="PANTHER" id="PTHR13808:SF1">
    <property type="entry name" value="HISTONE ACETYLTRANSFERASE"/>
    <property type="match status" value="1"/>
</dbReference>
<evidence type="ECO:0000256" key="11">
    <source>
        <dbReference type="ARBA" id="ARBA00048017"/>
    </source>
</evidence>
<evidence type="ECO:0000256" key="8">
    <source>
        <dbReference type="ARBA" id="ARBA00023015"/>
    </source>
</evidence>
<keyword evidence="8" id="KW-0805">Transcription regulation</keyword>